<dbReference type="Proteomes" id="UP000790787">
    <property type="component" value="Chromosome 15"/>
</dbReference>
<reference evidence="2" key="2">
    <citation type="submission" date="2025-08" db="UniProtKB">
        <authorList>
            <consortium name="RefSeq"/>
        </authorList>
    </citation>
    <scope>IDENTIFICATION</scope>
    <source>
        <tissue evidence="2">Leaf</tissue>
    </source>
</reference>
<protein>
    <submittedName>
        <fullName evidence="2">Uncharacterized protein LOC142169735</fullName>
    </submittedName>
</protein>
<evidence type="ECO:0000313" key="2">
    <source>
        <dbReference type="RefSeq" id="XP_075087741.1"/>
    </source>
</evidence>
<dbReference type="RefSeq" id="XP_075087741.1">
    <property type="nucleotide sequence ID" value="XM_075231640.1"/>
</dbReference>
<name>A0AC58SRY6_TOBAC</name>
<sequence>MLNVIGASFKRRYQLRDYQVELLEQLLESGEVKTGKGLNQERGLQRLSDTCWKSHYKILDNFIILFAYVVHVLRVIKYEGYEVNDRLQAKAFLSKINAFEFVFMVHLMLKVLLMSKELSKALQKKEQDIINAMIFLDLQRNGCNK</sequence>
<accession>A0AC58SRY6</accession>
<proteinExistence type="predicted"/>
<reference evidence="1" key="1">
    <citation type="journal article" date="2014" name="Nat. Commun.">
        <title>The tobacco genome sequence and its comparison with those of tomato and potato.</title>
        <authorList>
            <person name="Sierro N."/>
            <person name="Battey J.N."/>
            <person name="Ouadi S."/>
            <person name="Bakaher N."/>
            <person name="Bovet L."/>
            <person name="Willig A."/>
            <person name="Goepfert S."/>
            <person name="Peitsch M.C."/>
            <person name="Ivanov N.V."/>
        </authorList>
    </citation>
    <scope>NUCLEOTIDE SEQUENCE [LARGE SCALE GENOMIC DNA]</scope>
</reference>
<evidence type="ECO:0000313" key="1">
    <source>
        <dbReference type="Proteomes" id="UP000790787"/>
    </source>
</evidence>
<organism evidence="1 2">
    <name type="scientific">Nicotiana tabacum</name>
    <name type="common">Common tobacco</name>
    <dbReference type="NCBI Taxonomy" id="4097"/>
    <lineage>
        <taxon>Eukaryota</taxon>
        <taxon>Viridiplantae</taxon>
        <taxon>Streptophyta</taxon>
        <taxon>Embryophyta</taxon>
        <taxon>Tracheophyta</taxon>
        <taxon>Spermatophyta</taxon>
        <taxon>Magnoliopsida</taxon>
        <taxon>eudicotyledons</taxon>
        <taxon>Gunneridae</taxon>
        <taxon>Pentapetalae</taxon>
        <taxon>asterids</taxon>
        <taxon>lamiids</taxon>
        <taxon>Solanales</taxon>
        <taxon>Solanaceae</taxon>
        <taxon>Nicotianoideae</taxon>
        <taxon>Nicotianeae</taxon>
        <taxon>Nicotiana</taxon>
    </lineage>
</organism>
<keyword evidence="1" id="KW-1185">Reference proteome</keyword>
<gene>
    <name evidence="2" type="primary">LOC142169735</name>
</gene>